<accession>A0A7W6F1N3</accession>
<keyword evidence="1" id="KW-1133">Transmembrane helix</keyword>
<dbReference type="EMBL" id="JACIDH010000001">
    <property type="protein sequence ID" value="MBB3877921.1"/>
    <property type="molecule type" value="Genomic_DNA"/>
</dbReference>
<protein>
    <submittedName>
        <fullName evidence="2">Uncharacterized protein</fullName>
    </submittedName>
</protein>
<keyword evidence="1" id="KW-0812">Transmembrane</keyword>
<feature type="transmembrane region" description="Helical" evidence="1">
    <location>
        <begin position="6"/>
        <end position="31"/>
    </location>
</feature>
<gene>
    <name evidence="2" type="ORF">GGR48_000324</name>
</gene>
<dbReference type="RefSeq" id="WP_183950155.1">
    <property type="nucleotide sequence ID" value="NZ_JACIDH010000001.1"/>
</dbReference>
<dbReference type="Proteomes" id="UP000538670">
    <property type="component" value="Unassembled WGS sequence"/>
</dbReference>
<keyword evidence="3" id="KW-1185">Reference proteome</keyword>
<comment type="caution">
    <text evidence="2">The sequence shown here is derived from an EMBL/GenBank/DDBJ whole genome shotgun (WGS) entry which is preliminary data.</text>
</comment>
<reference evidence="2 3" key="1">
    <citation type="submission" date="2020-08" db="EMBL/GenBank/DDBJ databases">
        <title>Genomic Encyclopedia of Type Strains, Phase IV (KMG-IV): sequencing the most valuable type-strain genomes for metagenomic binning, comparative biology and taxonomic classification.</title>
        <authorList>
            <person name="Goeker M."/>
        </authorList>
    </citation>
    <scope>NUCLEOTIDE SEQUENCE [LARGE SCALE GENOMIC DNA]</scope>
    <source>
        <strain evidence="2 3">DSM 19512</strain>
    </source>
</reference>
<keyword evidence="1" id="KW-0472">Membrane</keyword>
<dbReference type="AlphaFoldDB" id="A0A7W6F1N3"/>
<organism evidence="2 3">
    <name type="scientific">Sphingomonas pseudosanguinis</name>
    <dbReference type="NCBI Taxonomy" id="413712"/>
    <lineage>
        <taxon>Bacteria</taxon>
        <taxon>Pseudomonadati</taxon>
        <taxon>Pseudomonadota</taxon>
        <taxon>Alphaproteobacteria</taxon>
        <taxon>Sphingomonadales</taxon>
        <taxon>Sphingomonadaceae</taxon>
        <taxon>Sphingomonas</taxon>
    </lineage>
</organism>
<evidence type="ECO:0000256" key="1">
    <source>
        <dbReference type="SAM" id="Phobius"/>
    </source>
</evidence>
<name>A0A7W6F1N3_9SPHN</name>
<sequence>MTTDQFMHGLGIACQITVFGLAGAGAVATIAHMLSEHWAKITAAYRGAWFAGAIRHPVPAPSNDVLPESTNARRAA</sequence>
<proteinExistence type="predicted"/>
<evidence type="ECO:0000313" key="3">
    <source>
        <dbReference type="Proteomes" id="UP000538670"/>
    </source>
</evidence>
<evidence type="ECO:0000313" key="2">
    <source>
        <dbReference type="EMBL" id="MBB3877921.1"/>
    </source>
</evidence>